<dbReference type="InterPro" id="IPR029068">
    <property type="entry name" value="Glyas_Bleomycin-R_OHBP_Dase"/>
</dbReference>
<accession>A0A7X0SQ66</accession>
<evidence type="ECO:0000313" key="2">
    <source>
        <dbReference type="EMBL" id="MBB6733961.1"/>
    </source>
</evidence>
<dbReference type="SUPFAM" id="SSF54593">
    <property type="entry name" value="Glyoxalase/Bleomycin resistance protein/Dihydroxybiphenyl dioxygenase"/>
    <property type="match status" value="1"/>
</dbReference>
<dbReference type="Pfam" id="PF06983">
    <property type="entry name" value="3-dmu-9_3-mt"/>
    <property type="match status" value="1"/>
</dbReference>
<gene>
    <name evidence="2" type="ORF">H7C18_23840</name>
</gene>
<reference evidence="2 3" key="1">
    <citation type="submission" date="2020-08" db="EMBL/GenBank/DDBJ databases">
        <title>Cohnella phylogeny.</title>
        <authorList>
            <person name="Dunlap C."/>
        </authorList>
    </citation>
    <scope>NUCLEOTIDE SEQUENCE [LARGE SCALE GENOMIC DNA]</scope>
    <source>
        <strain evidence="2 3">CBP 2801</strain>
    </source>
</reference>
<dbReference type="InterPro" id="IPR009725">
    <property type="entry name" value="3_dmu_93_MTrfase"/>
</dbReference>
<dbReference type="PANTHER" id="PTHR33990:SF4">
    <property type="entry name" value="PHNB-LIKE DOMAIN-CONTAINING PROTEIN"/>
    <property type="match status" value="1"/>
</dbReference>
<evidence type="ECO:0000259" key="1">
    <source>
        <dbReference type="Pfam" id="PF06983"/>
    </source>
</evidence>
<dbReference type="InterPro" id="IPR028973">
    <property type="entry name" value="PhnB-like"/>
</dbReference>
<sequence>MEKVTPFLMFQGKAEEAMNYYTSVIEDSEITSISRYGANEAGDEGSVFQATFTLKGREYMCIDSNVKHNFTFTPSFSLFITTDTEEEIDRLYKQLSEGGAVLMPLADYSFSRKFGWVVDKFGVSWQVNLP</sequence>
<evidence type="ECO:0000313" key="3">
    <source>
        <dbReference type="Proteomes" id="UP000564644"/>
    </source>
</evidence>
<protein>
    <submittedName>
        <fullName evidence="2">VOC family protein</fullName>
    </submittedName>
</protein>
<dbReference type="PIRSF" id="PIRSF021700">
    <property type="entry name" value="3_dmu_93_MTrfase"/>
    <property type="match status" value="1"/>
</dbReference>
<name>A0A7X0SQ66_9BACL</name>
<dbReference type="Proteomes" id="UP000564644">
    <property type="component" value="Unassembled WGS sequence"/>
</dbReference>
<keyword evidence="3" id="KW-1185">Reference proteome</keyword>
<comment type="caution">
    <text evidence="2">The sequence shown here is derived from an EMBL/GenBank/DDBJ whole genome shotgun (WGS) entry which is preliminary data.</text>
</comment>
<dbReference type="PANTHER" id="PTHR33990">
    <property type="entry name" value="PROTEIN YJDN-RELATED"/>
    <property type="match status" value="1"/>
</dbReference>
<feature type="domain" description="PhnB-like" evidence="1">
    <location>
        <begin position="2"/>
        <end position="127"/>
    </location>
</feature>
<dbReference type="CDD" id="cd06588">
    <property type="entry name" value="PhnB_like"/>
    <property type="match status" value="1"/>
</dbReference>
<dbReference type="RefSeq" id="WP_185131609.1">
    <property type="nucleotide sequence ID" value="NZ_JACJVO010000031.1"/>
</dbReference>
<dbReference type="AlphaFoldDB" id="A0A7X0SQ66"/>
<dbReference type="EMBL" id="JACJVO010000031">
    <property type="protein sequence ID" value="MBB6733961.1"/>
    <property type="molecule type" value="Genomic_DNA"/>
</dbReference>
<organism evidence="2 3">
    <name type="scientific">Cohnella zeiphila</name>
    <dbReference type="NCBI Taxonomy" id="2761120"/>
    <lineage>
        <taxon>Bacteria</taxon>
        <taxon>Bacillati</taxon>
        <taxon>Bacillota</taxon>
        <taxon>Bacilli</taxon>
        <taxon>Bacillales</taxon>
        <taxon>Paenibacillaceae</taxon>
        <taxon>Cohnella</taxon>
    </lineage>
</organism>
<dbReference type="Gene3D" id="3.30.720.110">
    <property type="match status" value="1"/>
</dbReference>
<proteinExistence type="predicted"/>
<dbReference type="Gene3D" id="3.30.720.100">
    <property type="match status" value="1"/>
</dbReference>